<dbReference type="KEGG" id="tpal:117650841"/>
<dbReference type="InterPro" id="IPR000276">
    <property type="entry name" value="GPCR_Rhodpsn"/>
</dbReference>
<comment type="subcellular location">
    <subcellularLocation>
        <location evidence="1">Membrane</location>
    </subcellularLocation>
</comment>
<keyword evidence="4 6" id="KW-1133">Transmembrane helix</keyword>
<dbReference type="PROSITE" id="PS50262">
    <property type="entry name" value="G_PROTEIN_RECEP_F1_2"/>
    <property type="match status" value="1"/>
</dbReference>
<organism evidence="9">
    <name type="scientific">Thrips palmi</name>
    <name type="common">Melon thrips</name>
    <dbReference type="NCBI Taxonomy" id="161013"/>
    <lineage>
        <taxon>Eukaryota</taxon>
        <taxon>Metazoa</taxon>
        <taxon>Ecdysozoa</taxon>
        <taxon>Arthropoda</taxon>
        <taxon>Hexapoda</taxon>
        <taxon>Insecta</taxon>
        <taxon>Pterygota</taxon>
        <taxon>Neoptera</taxon>
        <taxon>Paraneoptera</taxon>
        <taxon>Thysanoptera</taxon>
        <taxon>Terebrantia</taxon>
        <taxon>Thripoidea</taxon>
        <taxon>Thripidae</taxon>
        <taxon>Thrips</taxon>
    </lineage>
</organism>
<feature type="transmembrane region" description="Helical" evidence="6">
    <location>
        <begin position="316"/>
        <end position="332"/>
    </location>
</feature>
<dbReference type="InParanoid" id="A0A6P8ZZ32"/>
<reference evidence="9" key="1">
    <citation type="submission" date="2025-08" db="UniProtKB">
        <authorList>
            <consortium name="RefSeq"/>
        </authorList>
    </citation>
    <scope>IDENTIFICATION</scope>
    <source>
        <tissue evidence="9">Total insect</tissue>
    </source>
</reference>
<sequence>MSMSTMSTQPSMDITSVTSVTELPEVANVTQRVSEADATRQLEVLFQFIAEGIILTVVGLLGILGNIVSMIILSRPQMRSSINYILIGLARCDTVLIVTSILLFGLPAIHAYTGYLYTYQYYVYPHIAPVVYPISLIAQTISVYLTVTVTFERFVAVCHPLQARSYCTYGRARIYVLLTIVFSVLYNASRFFEVHCCEMALDKKTKKQAYFARPTTLRQNSLYINLYINGMYLVFIYMVPFTMLAVLNAAIYRQIRRANAERQRLSRLQKKEIGLATMLLCVVMVFFMCNILALVANVMEAFNGVILDPLIKTSNLLVTINSSVNFVIYVIYGEKFKRLFLKLFCPQGKLLCGSPANGRDSPECDSVVSNGDGRSYSVRSNIQMQTLNRCNTALVRNGSRGVAGGCGANGPTRAAPAGSCVYYPQTPGGNSEDNLATGIATTVLDE</sequence>
<evidence type="ECO:0000256" key="6">
    <source>
        <dbReference type="SAM" id="Phobius"/>
    </source>
</evidence>
<evidence type="ECO:0000256" key="4">
    <source>
        <dbReference type="ARBA" id="ARBA00022989"/>
    </source>
</evidence>
<proteinExistence type="inferred from homology"/>
<feature type="transmembrane region" description="Helical" evidence="6">
    <location>
        <begin position="130"/>
        <end position="151"/>
    </location>
</feature>
<dbReference type="PANTHER" id="PTHR46641">
    <property type="entry name" value="FMRFAMIDE RECEPTOR-RELATED"/>
    <property type="match status" value="1"/>
</dbReference>
<accession>A0A6P8ZZ32</accession>
<name>A0A6P8ZZ32_THRPL</name>
<dbReference type="Proteomes" id="UP000515158">
    <property type="component" value="Unplaced"/>
</dbReference>
<feature type="domain" description="G-protein coupled receptors family 1 profile" evidence="7">
    <location>
        <begin position="65"/>
        <end position="329"/>
    </location>
</feature>
<evidence type="ECO:0000259" key="7">
    <source>
        <dbReference type="PROSITE" id="PS50262"/>
    </source>
</evidence>
<feature type="transmembrane region" description="Helical" evidence="6">
    <location>
        <begin position="231"/>
        <end position="252"/>
    </location>
</feature>
<dbReference type="AlphaFoldDB" id="A0A6P8ZZ32"/>
<dbReference type="RefSeq" id="XP_034250339.1">
    <property type="nucleotide sequence ID" value="XM_034394448.1"/>
</dbReference>
<evidence type="ECO:0000313" key="9">
    <source>
        <dbReference type="RefSeq" id="XP_034250339.1"/>
    </source>
</evidence>
<keyword evidence="8" id="KW-1185">Reference proteome</keyword>
<keyword evidence="5 6" id="KW-0472">Membrane</keyword>
<comment type="similarity">
    <text evidence="2">Belongs to the G-protein coupled receptor 1 family.</text>
</comment>
<evidence type="ECO:0000256" key="2">
    <source>
        <dbReference type="ARBA" id="ARBA00010663"/>
    </source>
</evidence>
<dbReference type="GO" id="GO:0016020">
    <property type="term" value="C:membrane"/>
    <property type="evidence" value="ECO:0007669"/>
    <property type="project" value="UniProtKB-SubCell"/>
</dbReference>
<gene>
    <name evidence="9" type="primary">LOC117650841</name>
</gene>
<keyword evidence="3 6" id="KW-0812">Transmembrane</keyword>
<dbReference type="Gene3D" id="1.20.1070.10">
    <property type="entry name" value="Rhodopsin 7-helix transmembrane proteins"/>
    <property type="match status" value="1"/>
</dbReference>
<evidence type="ECO:0000256" key="3">
    <source>
        <dbReference type="ARBA" id="ARBA00022692"/>
    </source>
</evidence>
<evidence type="ECO:0000256" key="5">
    <source>
        <dbReference type="ARBA" id="ARBA00023136"/>
    </source>
</evidence>
<dbReference type="FunCoup" id="A0A6P8ZZ32">
    <property type="interactions" value="44"/>
</dbReference>
<feature type="transmembrane region" description="Helical" evidence="6">
    <location>
        <begin position="85"/>
        <end position="110"/>
    </location>
</feature>
<feature type="transmembrane region" description="Helical" evidence="6">
    <location>
        <begin position="172"/>
        <end position="189"/>
    </location>
</feature>
<dbReference type="InterPro" id="IPR052954">
    <property type="entry name" value="GPCR-Ligand_Int"/>
</dbReference>
<dbReference type="GeneID" id="117650841"/>
<evidence type="ECO:0000313" key="8">
    <source>
        <dbReference type="Proteomes" id="UP000515158"/>
    </source>
</evidence>
<dbReference type="SUPFAM" id="SSF81321">
    <property type="entry name" value="Family A G protein-coupled receptor-like"/>
    <property type="match status" value="1"/>
</dbReference>
<feature type="transmembrane region" description="Helical" evidence="6">
    <location>
        <begin position="273"/>
        <end position="296"/>
    </location>
</feature>
<protein>
    <submittedName>
        <fullName evidence="9">FMRFamide receptor-like</fullName>
    </submittedName>
</protein>
<dbReference type="InterPro" id="IPR017452">
    <property type="entry name" value="GPCR_Rhodpsn_7TM"/>
</dbReference>
<dbReference type="Pfam" id="PF00001">
    <property type="entry name" value="7tm_1"/>
    <property type="match status" value="1"/>
</dbReference>
<feature type="transmembrane region" description="Helical" evidence="6">
    <location>
        <begin position="52"/>
        <end position="73"/>
    </location>
</feature>
<dbReference type="GO" id="GO:0004930">
    <property type="term" value="F:G protein-coupled receptor activity"/>
    <property type="evidence" value="ECO:0007669"/>
    <property type="project" value="InterPro"/>
</dbReference>
<dbReference type="PANTHER" id="PTHR46641:SF2">
    <property type="entry name" value="FMRFAMIDE RECEPTOR"/>
    <property type="match status" value="1"/>
</dbReference>
<evidence type="ECO:0000256" key="1">
    <source>
        <dbReference type="ARBA" id="ARBA00004370"/>
    </source>
</evidence>
<dbReference type="CDD" id="cd14978">
    <property type="entry name" value="7tmA_FMRFamide_R-like"/>
    <property type="match status" value="1"/>
</dbReference>
<dbReference type="PRINTS" id="PR00237">
    <property type="entry name" value="GPCRRHODOPSN"/>
</dbReference>
<dbReference type="OrthoDB" id="10011262at2759"/>